<evidence type="ECO:0000313" key="1">
    <source>
        <dbReference type="EMBL" id="MPC67760.1"/>
    </source>
</evidence>
<reference evidence="1 2" key="1">
    <citation type="submission" date="2019-05" db="EMBL/GenBank/DDBJ databases">
        <title>Another draft genome of Portunus trituberculatus and its Hox gene families provides insights of decapod evolution.</title>
        <authorList>
            <person name="Jeong J.-H."/>
            <person name="Song I."/>
            <person name="Kim S."/>
            <person name="Choi T."/>
            <person name="Kim D."/>
            <person name="Ryu S."/>
            <person name="Kim W."/>
        </authorList>
    </citation>
    <scope>NUCLEOTIDE SEQUENCE [LARGE SCALE GENOMIC DNA]</scope>
    <source>
        <tissue evidence="1">Muscle</tissue>
    </source>
</reference>
<gene>
    <name evidence="1" type="ORF">E2C01_061943</name>
</gene>
<evidence type="ECO:0000313" key="2">
    <source>
        <dbReference type="Proteomes" id="UP000324222"/>
    </source>
</evidence>
<keyword evidence="2" id="KW-1185">Reference proteome</keyword>
<proteinExistence type="predicted"/>
<organism evidence="1 2">
    <name type="scientific">Portunus trituberculatus</name>
    <name type="common">Swimming crab</name>
    <name type="synonym">Neptunus trituberculatus</name>
    <dbReference type="NCBI Taxonomy" id="210409"/>
    <lineage>
        <taxon>Eukaryota</taxon>
        <taxon>Metazoa</taxon>
        <taxon>Ecdysozoa</taxon>
        <taxon>Arthropoda</taxon>
        <taxon>Crustacea</taxon>
        <taxon>Multicrustacea</taxon>
        <taxon>Malacostraca</taxon>
        <taxon>Eumalacostraca</taxon>
        <taxon>Eucarida</taxon>
        <taxon>Decapoda</taxon>
        <taxon>Pleocyemata</taxon>
        <taxon>Brachyura</taxon>
        <taxon>Eubrachyura</taxon>
        <taxon>Portunoidea</taxon>
        <taxon>Portunidae</taxon>
        <taxon>Portuninae</taxon>
        <taxon>Portunus</taxon>
    </lineage>
</organism>
<dbReference type="Proteomes" id="UP000324222">
    <property type="component" value="Unassembled WGS sequence"/>
</dbReference>
<name>A0A5B7H6M2_PORTR</name>
<protein>
    <submittedName>
        <fullName evidence="1">Uncharacterized protein</fullName>
    </submittedName>
</protein>
<comment type="caution">
    <text evidence="1">The sequence shown here is derived from an EMBL/GenBank/DDBJ whole genome shotgun (WGS) entry which is preliminary data.</text>
</comment>
<dbReference type="AlphaFoldDB" id="A0A5B7H6M2"/>
<dbReference type="EMBL" id="VSRR010026718">
    <property type="protein sequence ID" value="MPC67760.1"/>
    <property type="molecule type" value="Genomic_DNA"/>
</dbReference>
<sequence>MNLLIKAPSKKRRIKLWNIAGRNIECRVSRGRPWCSGPRREARVWVAAVAASLQMREGEPREDE</sequence>
<accession>A0A5B7H6M2</accession>